<evidence type="ECO:0000256" key="6">
    <source>
        <dbReference type="RuleBase" id="RU368020"/>
    </source>
</evidence>
<gene>
    <name evidence="8" type="ORF">A3A24_01780</name>
</gene>
<feature type="domain" description="4Fe-4S ferredoxin-type" evidence="7">
    <location>
        <begin position="5"/>
        <end position="33"/>
    </location>
</feature>
<dbReference type="SUPFAM" id="SSF54862">
    <property type="entry name" value="4Fe-4S ferredoxins"/>
    <property type="match status" value="1"/>
</dbReference>
<dbReference type="GO" id="GO:0051536">
    <property type="term" value="F:iron-sulfur cluster binding"/>
    <property type="evidence" value="ECO:0007669"/>
    <property type="project" value="UniProtKB-KW"/>
</dbReference>
<dbReference type="PROSITE" id="PS51379">
    <property type="entry name" value="4FE4S_FER_2"/>
    <property type="match status" value="1"/>
</dbReference>
<evidence type="ECO:0000256" key="5">
    <source>
        <dbReference type="ARBA" id="ARBA00023014"/>
    </source>
</evidence>
<proteinExistence type="predicted"/>
<evidence type="ECO:0000256" key="2">
    <source>
        <dbReference type="ARBA" id="ARBA00022723"/>
    </source>
</evidence>
<reference evidence="8 9" key="1">
    <citation type="journal article" date="2016" name="Nat. Commun.">
        <title>Thousands of microbial genomes shed light on interconnected biogeochemical processes in an aquifer system.</title>
        <authorList>
            <person name="Anantharaman K."/>
            <person name="Brown C.T."/>
            <person name="Hug L.A."/>
            <person name="Sharon I."/>
            <person name="Castelle C.J."/>
            <person name="Probst A.J."/>
            <person name="Thomas B.C."/>
            <person name="Singh A."/>
            <person name="Wilkins M.J."/>
            <person name="Karaoz U."/>
            <person name="Brodie E.L."/>
            <person name="Williams K.H."/>
            <person name="Hubbard S.S."/>
            <person name="Banfield J.F."/>
        </authorList>
    </citation>
    <scope>NUCLEOTIDE SEQUENCE [LARGE SCALE GENOMIC DNA]</scope>
</reference>
<evidence type="ECO:0000313" key="8">
    <source>
        <dbReference type="EMBL" id="OGY54992.1"/>
    </source>
</evidence>
<keyword evidence="2 6" id="KW-0479">Metal-binding</keyword>
<keyword evidence="4 6" id="KW-0408">Iron</keyword>
<organism evidence="8 9">
    <name type="scientific">Candidatus Buchananbacteria bacterium RIFCSPLOWO2_01_FULL_46_12</name>
    <dbReference type="NCBI Taxonomy" id="1797546"/>
    <lineage>
        <taxon>Bacteria</taxon>
        <taxon>Candidatus Buchananiibacteriota</taxon>
    </lineage>
</organism>
<dbReference type="GO" id="GO:0009055">
    <property type="term" value="F:electron transfer activity"/>
    <property type="evidence" value="ECO:0007669"/>
    <property type="project" value="UniProtKB-UniRule"/>
</dbReference>
<dbReference type="InterPro" id="IPR017896">
    <property type="entry name" value="4Fe4S_Fe-S-bd"/>
</dbReference>
<accession>A0A1G1YRK9</accession>
<evidence type="ECO:0000256" key="3">
    <source>
        <dbReference type="ARBA" id="ARBA00022982"/>
    </source>
</evidence>
<dbReference type="Proteomes" id="UP000176512">
    <property type="component" value="Unassembled WGS sequence"/>
</dbReference>
<dbReference type="AlphaFoldDB" id="A0A1G1YRK9"/>
<sequence length="67" mass="7130">MANLKKLVLAKNKCVGCGACVGICQAVFRLDENGLAALKPLDDYSQTESAIQEAMAACPTQAISWEK</sequence>
<dbReference type="PRINTS" id="PR00352">
    <property type="entry name" value="3FE4SFRDOXIN"/>
</dbReference>
<name>A0A1G1YRK9_9BACT</name>
<evidence type="ECO:0000313" key="9">
    <source>
        <dbReference type="Proteomes" id="UP000176512"/>
    </source>
</evidence>
<dbReference type="Pfam" id="PF13370">
    <property type="entry name" value="Fer4_13"/>
    <property type="match status" value="1"/>
</dbReference>
<evidence type="ECO:0000256" key="4">
    <source>
        <dbReference type="ARBA" id="ARBA00023004"/>
    </source>
</evidence>
<dbReference type="EMBL" id="MHIP01000020">
    <property type="protein sequence ID" value="OGY54992.1"/>
    <property type="molecule type" value="Genomic_DNA"/>
</dbReference>
<dbReference type="InterPro" id="IPR001080">
    <property type="entry name" value="3Fe4S_ferredoxin"/>
</dbReference>
<dbReference type="InterPro" id="IPR051269">
    <property type="entry name" value="Fe-S_cluster_ET"/>
</dbReference>
<dbReference type="GO" id="GO:0005506">
    <property type="term" value="F:iron ion binding"/>
    <property type="evidence" value="ECO:0007669"/>
    <property type="project" value="UniProtKB-UniRule"/>
</dbReference>
<dbReference type="PANTHER" id="PTHR36923:SF3">
    <property type="entry name" value="FERREDOXIN"/>
    <property type="match status" value="1"/>
</dbReference>
<evidence type="ECO:0000256" key="1">
    <source>
        <dbReference type="ARBA" id="ARBA00022448"/>
    </source>
</evidence>
<keyword evidence="5 6" id="KW-0411">Iron-sulfur</keyword>
<keyword evidence="3 6" id="KW-0249">Electron transport</keyword>
<protein>
    <recommendedName>
        <fullName evidence="6">Ferredoxin</fullName>
    </recommendedName>
</protein>
<comment type="caution">
    <text evidence="8">The sequence shown here is derived from an EMBL/GenBank/DDBJ whole genome shotgun (WGS) entry which is preliminary data.</text>
</comment>
<dbReference type="Gene3D" id="3.30.70.20">
    <property type="match status" value="1"/>
</dbReference>
<evidence type="ECO:0000259" key="7">
    <source>
        <dbReference type="PROSITE" id="PS51379"/>
    </source>
</evidence>
<comment type="function">
    <text evidence="6">Ferredoxins are iron-sulfur proteins that transfer electrons in a wide variety of metabolic reactions.</text>
</comment>
<keyword evidence="1 6" id="KW-0813">Transport</keyword>
<dbReference type="PANTHER" id="PTHR36923">
    <property type="entry name" value="FERREDOXIN"/>
    <property type="match status" value="1"/>
</dbReference>